<dbReference type="Proteomes" id="UP000708208">
    <property type="component" value="Unassembled WGS sequence"/>
</dbReference>
<keyword evidence="3" id="KW-1185">Reference proteome</keyword>
<reference evidence="2" key="1">
    <citation type="submission" date="2021-06" db="EMBL/GenBank/DDBJ databases">
        <authorList>
            <person name="Hodson N. C."/>
            <person name="Mongue J. A."/>
            <person name="Jaron S. K."/>
        </authorList>
    </citation>
    <scope>NUCLEOTIDE SEQUENCE</scope>
</reference>
<evidence type="ECO:0000313" key="3">
    <source>
        <dbReference type="Proteomes" id="UP000708208"/>
    </source>
</evidence>
<organism evidence="2 3">
    <name type="scientific">Allacma fusca</name>
    <dbReference type="NCBI Taxonomy" id="39272"/>
    <lineage>
        <taxon>Eukaryota</taxon>
        <taxon>Metazoa</taxon>
        <taxon>Ecdysozoa</taxon>
        <taxon>Arthropoda</taxon>
        <taxon>Hexapoda</taxon>
        <taxon>Collembola</taxon>
        <taxon>Symphypleona</taxon>
        <taxon>Sminthuridae</taxon>
        <taxon>Allacma</taxon>
    </lineage>
</organism>
<dbReference type="AlphaFoldDB" id="A0A8J2K5G7"/>
<feature type="region of interest" description="Disordered" evidence="1">
    <location>
        <begin position="1"/>
        <end position="20"/>
    </location>
</feature>
<protein>
    <submittedName>
        <fullName evidence="2">Uncharacterized protein</fullName>
    </submittedName>
</protein>
<evidence type="ECO:0000313" key="2">
    <source>
        <dbReference type="EMBL" id="CAG7732582.1"/>
    </source>
</evidence>
<name>A0A8J2K5G7_9HEXA</name>
<proteinExistence type="predicted"/>
<dbReference type="EMBL" id="CAJVCH010234344">
    <property type="protein sequence ID" value="CAG7732582.1"/>
    <property type="molecule type" value="Genomic_DNA"/>
</dbReference>
<evidence type="ECO:0000256" key="1">
    <source>
        <dbReference type="SAM" id="MobiDB-lite"/>
    </source>
</evidence>
<sequence length="20" mass="2275">ATEFKICPNLEPSSKNPVYH</sequence>
<feature type="non-terminal residue" evidence="2">
    <location>
        <position position="1"/>
    </location>
</feature>
<feature type="compositionally biased region" description="Polar residues" evidence="1">
    <location>
        <begin position="11"/>
        <end position="20"/>
    </location>
</feature>
<gene>
    <name evidence="2" type="ORF">AFUS01_LOCUS21091</name>
</gene>
<accession>A0A8J2K5G7</accession>
<comment type="caution">
    <text evidence="2">The sequence shown here is derived from an EMBL/GenBank/DDBJ whole genome shotgun (WGS) entry which is preliminary data.</text>
</comment>